<gene>
    <name evidence="4" type="primary">fabG_1</name>
    <name evidence="4" type="ORF">NCTC13773_01353</name>
</gene>
<dbReference type="Gene3D" id="3.40.50.720">
    <property type="entry name" value="NAD(P)-binding Rossmann-like Domain"/>
    <property type="match status" value="1"/>
</dbReference>
<organism evidence="4 5">
    <name type="scientific">Streptococcus gallolyticus</name>
    <dbReference type="NCBI Taxonomy" id="315405"/>
    <lineage>
        <taxon>Bacteria</taxon>
        <taxon>Bacillati</taxon>
        <taxon>Bacillota</taxon>
        <taxon>Bacilli</taxon>
        <taxon>Lactobacillales</taxon>
        <taxon>Streptococcaceae</taxon>
        <taxon>Streptococcus</taxon>
    </lineage>
</organism>
<dbReference type="InterPro" id="IPR036291">
    <property type="entry name" value="NAD(P)-bd_dom_sf"/>
</dbReference>
<evidence type="ECO:0000256" key="2">
    <source>
        <dbReference type="ARBA" id="ARBA00023002"/>
    </source>
</evidence>
<dbReference type="Proteomes" id="UP000249013">
    <property type="component" value="Chromosome 1"/>
</dbReference>
<comment type="similarity">
    <text evidence="1 3">Belongs to the short-chain dehydrogenases/reductases (SDR) family.</text>
</comment>
<dbReference type="PANTHER" id="PTHR44196:SF1">
    <property type="entry name" value="DEHYDROGENASE_REDUCTASE SDR FAMILY MEMBER 7B"/>
    <property type="match status" value="1"/>
</dbReference>
<dbReference type="EMBL" id="LS483409">
    <property type="protein sequence ID" value="SQG79543.1"/>
    <property type="molecule type" value="Genomic_DNA"/>
</dbReference>
<dbReference type="Pfam" id="PF00106">
    <property type="entry name" value="adh_short"/>
    <property type="match status" value="1"/>
</dbReference>
<evidence type="ECO:0000313" key="5">
    <source>
        <dbReference type="Proteomes" id="UP000249013"/>
    </source>
</evidence>
<dbReference type="GO" id="GO:0016020">
    <property type="term" value="C:membrane"/>
    <property type="evidence" value="ECO:0007669"/>
    <property type="project" value="TreeGrafter"/>
</dbReference>
<proteinExistence type="inferred from homology"/>
<accession>A0AA94M2P4</accession>
<sequence>MMTKPLALVTGGNAGIGFEISQILAVNGYNLVIAGIGDVETAKKELEKLGSRVTAVRCNLITAEGNQELIDAVKETAEPLNLLVLNAGISVGGAFIDHSLEEHLNVISLDLLSPVRLTYGFLPDMIKAGGGKILFISSLSATTPTPYESVYGPSKAFISSFANSIREELRDKNIQITTAHPGATATNFHAKAGMQTTAFGDNSWKNSPLDIAKQAYDALVQGKTNVACGDEDTQKAWITNHQLSDEEKAKIHAERAIPNSKLKRGM</sequence>
<evidence type="ECO:0000256" key="1">
    <source>
        <dbReference type="ARBA" id="ARBA00006484"/>
    </source>
</evidence>
<name>A0AA94M2P4_9STRE</name>
<protein>
    <submittedName>
        <fullName evidence="4">Short chain dehydrogenase</fullName>
        <ecNumber evidence="4">1.1.1.100</ecNumber>
    </submittedName>
</protein>
<dbReference type="PANTHER" id="PTHR44196">
    <property type="entry name" value="DEHYDROGENASE/REDUCTASE SDR FAMILY MEMBER 7B"/>
    <property type="match status" value="1"/>
</dbReference>
<reference evidence="4 5" key="1">
    <citation type="submission" date="2018-06" db="EMBL/GenBank/DDBJ databases">
        <authorList>
            <consortium name="Pathogen Informatics"/>
            <person name="Doyle S."/>
        </authorList>
    </citation>
    <scope>NUCLEOTIDE SEQUENCE [LARGE SCALE GENOMIC DNA]</scope>
    <source>
        <strain evidence="4 5">NCTC13773</strain>
    </source>
</reference>
<evidence type="ECO:0000256" key="3">
    <source>
        <dbReference type="RuleBase" id="RU000363"/>
    </source>
</evidence>
<dbReference type="EC" id="1.1.1.100" evidence="4"/>
<dbReference type="AlphaFoldDB" id="A0AA94M2P4"/>
<dbReference type="GO" id="GO:0004316">
    <property type="term" value="F:3-oxoacyl-[acyl-carrier-protein] reductase (NADPH) activity"/>
    <property type="evidence" value="ECO:0007669"/>
    <property type="project" value="UniProtKB-EC"/>
</dbReference>
<evidence type="ECO:0000313" key="4">
    <source>
        <dbReference type="EMBL" id="SQG79543.1"/>
    </source>
</evidence>
<dbReference type="CDD" id="cd05233">
    <property type="entry name" value="SDR_c"/>
    <property type="match status" value="1"/>
</dbReference>
<dbReference type="InterPro" id="IPR002347">
    <property type="entry name" value="SDR_fam"/>
</dbReference>
<dbReference type="PRINTS" id="PR00080">
    <property type="entry name" value="SDRFAMILY"/>
</dbReference>
<dbReference type="PRINTS" id="PR00081">
    <property type="entry name" value="GDHRDH"/>
</dbReference>
<keyword evidence="2 4" id="KW-0560">Oxidoreductase</keyword>
<dbReference type="RefSeq" id="WP_039694524.1">
    <property type="nucleotide sequence ID" value="NZ_JAMXTD010000002.1"/>
</dbReference>
<dbReference type="SUPFAM" id="SSF51735">
    <property type="entry name" value="NAD(P)-binding Rossmann-fold domains"/>
    <property type="match status" value="1"/>
</dbReference>